<dbReference type="GO" id="GO:0008932">
    <property type="term" value="F:lytic endotransglycosylase activity"/>
    <property type="evidence" value="ECO:0007669"/>
    <property type="project" value="UniProtKB-UniRule"/>
</dbReference>
<sequence>MKRLFFRLFVTALISVACLAGLLAWFAHTPVGLRQSPLDVTIEPGSSMKQVARQLVEAGVDVQLFALVFLSRVTRQANGIKAGSYEFEAGITPRALLNKLTRGDVTQADLALIEGWNFRQFRAALDRHPDLIHDSLGLTDAQILERIGAAARHPEGLFFPDTYLFARKTSDLDVLRRAYRNQQKMLLREWALRAEGLPYKDPYQALIMASIVEKETGQAADRPMVASVFINRLRAGMLLQTDPTVIYGLGSTFDGNLRKRDLQTDTPYNTYTQPGLPPTPISMPGIPALRAALNPPASNYLYFVARGDGSSAFSRNLDEHNRAVARYIRKSTP</sequence>
<gene>
    <name evidence="7 8" type="primary">mltG</name>
    <name evidence="8" type="ORF">ETQ85_19255</name>
</gene>
<evidence type="ECO:0000256" key="1">
    <source>
        <dbReference type="ARBA" id="ARBA00022475"/>
    </source>
</evidence>
<dbReference type="AlphaFoldDB" id="A0A6C2CLB6"/>
<comment type="catalytic activity">
    <reaction evidence="7">
        <text>a peptidoglycan chain = a peptidoglycan chain with N-acetyl-1,6-anhydromuramyl-[peptide] at the reducing end + a peptidoglycan chain with N-acetylglucosamine at the non-reducing end.</text>
        <dbReference type="EC" id="4.2.2.29"/>
    </reaction>
</comment>
<keyword evidence="3 7" id="KW-1133">Transmembrane helix</keyword>
<evidence type="ECO:0000256" key="6">
    <source>
        <dbReference type="ARBA" id="ARBA00023316"/>
    </source>
</evidence>
<accession>A0A6C2CLB6</accession>
<evidence type="ECO:0000313" key="9">
    <source>
        <dbReference type="Proteomes" id="UP000389128"/>
    </source>
</evidence>
<comment type="function">
    <text evidence="7">Functions as a peptidoglycan terminase that cleaves nascent peptidoglycan strands endolytically to terminate their elongation.</text>
</comment>
<dbReference type="Proteomes" id="UP000389128">
    <property type="component" value="Unassembled WGS sequence"/>
</dbReference>
<dbReference type="PANTHER" id="PTHR30518">
    <property type="entry name" value="ENDOLYTIC MUREIN TRANSGLYCOSYLASE"/>
    <property type="match status" value="1"/>
</dbReference>
<dbReference type="PANTHER" id="PTHR30518:SF2">
    <property type="entry name" value="ENDOLYTIC MUREIN TRANSGLYCOSYLASE"/>
    <property type="match status" value="1"/>
</dbReference>
<protein>
    <recommendedName>
        <fullName evidence="7">Endolytic murein transglycosylase</fullName>
        <ecNumber evidence="7">4.2.2.29</ecNumber>
    </recommendedName>
    <alternativeName>
        <fullName evidence="7">Peptidoglycan lytic transglycosylase</fullName>
    </alternativeName>
    <alternativeName>
        <fullName evidence="7">Peptidoglycan polymerization terminase</fullName>
    </alternativeName>
</protein>
<dbReference type="GO" id="GO:0009252">
    <property type="term" value="P:peptidoglycan biosynthetic process"/>
    <property type="evidence" value="ECO:0007669"/>
    <property type="project" value="UniProtKB-UniRule"/>
</dbReference>
<dbReference type="HAMAP" id="MF_02065">
    <property type="entry name" value="MltG"/>
    <property type="match status" value="1"/>
</dbReference>
<evidence type="ECO:0000256" key="7">
    <source>
        <dbReference type="HAMAP-Rule" id="MF_02065"/>
    </source>
</evidence>
<dbReference type="NCBIfam" id="TIGR00247">
    <property type="entry name" value="endolytic transglycosylase MltG"/>
    <property type="match status" value="1"/>
</dbReference>
<dbReference type="RefSeq" id="WP_148580714.1">
    <property type="nucleotide sequence ID" value="NZ_SDKK01000021.1"/>
</dbReference>
<keyword evidence="7" id="KW-0997">Cell inner membrane</keyword>
<dbReference type="FunFam" id="3.30.160.60:FF:000242">
    <property type="entry name" value="Endolytic murein transglycosylase"/>
    <property type="match status" value="1"/>
</dbReference>
<dbReference type="Gene3D" id="3.30.160.60">
    <property type="entry name" value="Classic Zinc Finger"/>
    <property type="match status" value="1"/>
</dbReference>
<keyword evidence="5 7" id="KW-0456">Lyase</keyword>
<name>A0A6C2CLB6_9RHOO</name>
<evidence type="ECO:0000256" key="5">
    <source>
        <dbReference type="ARBA" id="ARBA00023239"/>
    </source>
</evidence>
<keyword evidence="4 7" id="KW-0472">Membrane</keyword>
<dbReference type="GO" id="GO:0071555">
    <property type="term" value="P:cell wall organization"/>
    <property type="evidence" value="ECO:0007669"/>
    <property type="project" value="UniProtKB-KW"/>
</dbReference>
<dbReference type="PROSITE" id="PS51257">
    <property type="entry name" value="PROKAR_LIPOPROTEIN"/>
    <property type="match status" value="1"/>
</dbReference>
<organism evidence="8 9">
    <name type="scientific">Zoogloea oleivorans</name>
    <dbReference type="NCBI Taxonomy" id="1552750"/>
    <lineage>
        <taxon>Bacteria</taxon>
        <taxon>Pseudomonadati</taxon>
        <taxon>Pseudomonadota</taxon>
        <taxon>Betaproteobacteria</taxon>
        <taxon>Rhodocyclales</taxon>
        <taxon>Zoogloeaceae</taxon>
        <taxon>Zoogloea</taxon>
    </lineage>
</organism>
<reference evidence="8 9" key="1">
    <citation type="submission" date="2019-01" db="EMBL/GenBank/DDBJ databases">
        <title>Zoogloea oleivorans genome sequencing and assembly.</title>
        <authorList>
            <person name="Tancsics A."/>
            <person name="Farkas M."/>
            <person name="Kriszt B."/>
            <person name="Maroti G."/>
            <person name="Horvath B."/>
        </authorList>
    </citation>
    <scope>NUCLEOTIDE SEQUENCE [LARGE SCALE GENOMIC DNA]</scope>
    <source>
        <strain evidence="8 9">Buc</strain>
    </source>
</reference>
<keyword evidence="6 7" id="KW-0961">Cell wall biogenesis/degradation</keyword>
<evidence type="ECO:0000313" key="8">
    <source>
        <dbReference type="EMBL" id="TYC54366.1"/>
    </source>
</evidence>
<dbReference type="OrthoDB" id="9814591at2"/>
<dbReference type="EMBL" id="SDKK01000021">
    <property type="protein sequence ID" value="TYC54366.1"/>
    <property type="molecule type" value="Genomic_DNA"/>
</dbReference>
<keyword evidence="9" id="KW-1185">Reference proteome</keyword>
<evidence type="ECO:0000256" key="3">
    <source>
        <dbReference type="ARBA" id="ARBA00022989"/>
    </source>
</evidence>
<dbReference type="Pfam" id="PF02618">
    <property type="entry name" value="YceG"/>
    <property type="match status" value="1"/>
</dbReference>
<evidence type="ECO:0000256" key="4">
    <source>
        <dbReference type="ARBA" id="ARBA00023136"/>
    </source>
</evidence>
<dbReference type="CDD" id="cd08010">
    <property type="entry name" value="MltG_like"/>
    <property type="match status" value="1"/>
</dbReference>
<dbReference type="EC" id="4.2.2.29" evidence="7"/>
<feature type="site" description="Important for catalytic activity" evidence="7">
    <location>
        <position position="215"/>
    </location>
</feature>
<keyword evidence="2 7" id="KW-0812">Transmembrane</keyword>
<dbReference type="Gene3D" id="3.30.1490.480">
    <property type="entry name" value="Endolytic murein transglycosylase"/>
    <property type="match status" value="1"/>
</dbReference>
<proteinExistence type="inferred from homology"/>
<evidence type="ECO:0000256" key="2">
    <source>
        <dbReference type="ARBA" id="ARBA00022692"/>
    </source>
</evidence>
<keyword evidence="1 7" id="KW-1003">Cell membrane</keyword>
<dbReference type="GO" id="GO:0005886">
    <property type="term" value="C:plasma membrane"/>
    <property type="evidence" value="ECO:0007669"/>
    <property type="project" value="UniProtKB-UniRule"/>
</dbReference>
<dbReference type="InterPro" id="IPR003770">
    <property type="entry name" value="MLTG-like"/>
</dbReference>
<comment type="similarity">
    <text evidence="7">Belongs to the transglycosylase MltG family.</text>
</comment>
<comment type="caution">
    <text evidence="8">The sequence shown here is derived from an EMBL/GenBank/DDBJ whole genome shotgun (WGS) entry which is preliminary data.</text>
</comment>